<keyword evidence="9" id="KW-1185">Reference proteome</keyword>
<dbReference type="GO" id="GO:0016655">
    <property type="term" value="F:oxidoreductase activity, acting on NAD(P)H, quinone or similar compound as acceptor"/>
    <property type="evidence" value="ECO:0007669"/>
    <property type="project" value="InterPro"/>
</dbReference>
<comment type="catalytic activity">
    <reaction evidence="5">
        <text>N,N-dimethyl-1,4-phenylenediamine + anthranilate + 2 NAD(+) = 2-(4-dimethylaminophenyl)diazenylbenzoate + 2 NADH + 2 H(+)</text>
        <dbReference type="Rhea" id="RHEA:55872"/>
        <dbReference type="ChEBI" id="CHEBI:15378"/>
        <dbReference type="ChEBI" id="CHEBI:15783"/>
        <dbReference type="ChEBI" id="CHEBI:16567"/>
        <dbReference type="ChEBI" id="CHEBI:57540"/>
        <dbReference type="ChEBI" id="CHEBI:57945"/>
        <dbReference type="ChEBI" id="CHEBI:71579"/>
        <dbReference type="EC" id="1.7.1.17"/>
    </reaction>
    <physiologicalReaction direction="right-to-left" evidence="5">
        <dbReference type="Rhea" id="RHEA:55874"/>
    </physiologicalReaction>
</comment>
<dbReference type="EC" id="1.6.5.-" evidence="6"/>
<comment type="function">
    <text evidence="6">Quinone reductase that provides resistance to thiol-specific stress caused by electrophilic quinones.</text>
</comment>
<organism evidence="8 9">
    <name type="scientific">Mannheimia granulomatis</name>
    <dbReference type="NCBI Taxonomy" id="85402"/>
    <lineage>
        <taxon>Bacteria</taxon>
        <taxon>Pseudomonadati</taxon>
        <taxon>Pseudomonadota</taxon>
        <taxon>Gammaproteobacteria</taxon>
        <taxon>Pasteurellales</taxon>
        <taxon>Pasteurellaceae</taxon>
        <taxon>Mannheimia</taxon>
    </lineage>
</organism>
<comment type="cofactor">
    <cofactor evidence="6">
        <name>FMN</name>
        <dbReference type="ChEBI" id="CHEBI:58210"/>
    </cofactor>
    <text evidence="6">Binds 1 FMN per subunit.</text>
</comment>
<dbReference type="GO" id="GO:0010181">
    <property type="term" value="F:FMN binding"/>
    <property type="evidence" value="ECO:0007669"/>
    <property type="project" value="UniProtKB-UniRule"/>
</dbReference>
<comment type="caution">
    <text evidence="6">Lacks conserved residue(s) required for the propagation of feature annotation.</text>
</comment>
<keyword evidence="3 6" id="KW-0560">Oxidoreductase</keyword>
<accession>A0A011NCP4</accession>
<protein>
    <recommendedName>
        <fullName evidence="6">FMN dependent NADH:quinone oxidoreductase</fullName>
        <ecNumber evidence="6">1.6.5.-</ecNumber>
    </recommendedName>
    <alternativeName>
        <fullName evidence="6">Azo-dye reductase</fullName>
    </alternativeName>
    <alternativeName>
        <fullName evidence="6">FMN-dependent NADH-azo compound oxidoreductase</fullName>
    </alternativeName>
    <alternativeName>
        <fullName evidence="6">FMN-dependent NADH-azoreductase</fullName>
        <ecNumber evidence="6">1.7.1.17</ecNumber>
    </alternativeName>
</protein>
<dbReference type="Pfam" id="PF02525">
    <property type="entry name" value="Flavodoxin_2"/>
    <property type="match status" value="1"/>
</dbReference>
<dbReference type="EC" id="1.7.1.17" evidence="6"/>
<comment type="similarity">
    <text evidence="6">Belongs to the azoreductase type 1 family.</text>
</comment>
<dbReference type="HAMAP" id="MF_01216">
    <property type="entry name" value="Azoreductase_type1"/>
    <property type="match status" value="1"/>
</dbReference>
<dbReference type="InterPro" id="IPR003680">
    <property type="entry name" value="Flavodoxin_fold"/>
</dbReference>
<evidence type="ECO:0000259" key="7">
    <source>
        <dbReference type="Pfam" id="PF02525"/>
    </source>
</evidence>
<dbReference type="Proteomes" id="UP000054123">
    <property type="component" value="Unassembled WGS sequence"/>
</dbReference>
<dbReference type="InterPro" id="IPR050104">
    <property type="entry name" value="FMN-dep_NADH:Q_OxRdtase_AzoR1"/>
</dbReference>
<comment type="caution">
    <text evidence="8">The sequence shown here is derived from an EMBL/GenBank/DDBJ whole genome shotgun (WGS) entry which is preliminary data.</text>
</comment>
<proteinExistence type="inferred from homology"/>
<evidence type="ECO:0000256" key="6">
    <source>
        <dbReference type="HAMAP-Rule" id="MF_01216"/>
    </source>
</evidence>
<dbReference type="OrthoDB" id="9787136at2"/>
<name>A0A011NCP4_9PAST</name>
<comment type="catalytic activity">
    <reaction evidence="6">
        <text>2 a quinone + NADH + H(+) = 2 a 1,4-benzosemiquinone + NAD(+)</text>
        <dbReference type="Rhea" id="RHEA:65952"/>
        <dbReference type="ChEBI" id="CHEBI:15378"/>
        <dbReference type="ChEBI" id="CHEBI:57540"/>
        <dbReference type="ChEBI" id="CHEBI:57945"/>
        <dbReference type="ChEBI" id="CHEBI:132124"/>
        <dbReference type="ChEBI" id="CHEBI:134225"/>
    </reaction>
</comment>
<dbReference type="PANTHER" id="PTHR43741">
    <property type="entry name" value="FMN-DEPENDENT NADH-AZOREDUCTASE 1"/>
    <property type="match status" value="1"/>
</dbReference>
<keyword evidence="4 6" id="KW-0520">NAD</keyword>
<evidence type="ECO:0000313" key="9">
    <source>
        <dbReference type="Proteomes" id="UP000054123"/>
    </source>
</evidence>
<dbReference type="GO" id="GO:0016652">
    <property type="term" value="F:oxidoreductase activity, acting on NAD(P)H as acceptor"/>
    <property type="evidence" value="ECO:0007669"/>
    <property type="project" value="UniProtKB-UniRule"/>
</dbReference>
<comment type="function">
    <text evidence="6">Also exhibits azoreductase activity. Catalyzes the reductive cleavage of the azo bond in aromatic azo compounds to the corresponding amines.</text>
</comment>
<dbReference type="STRING" id="1122190.GCA_000621105_02051"/>
<reference evidence="8 9" key="1">
    <citation type="journal article" date="2014" name="Genome Announc.">
        <title>Genome Sequence of a Presumptive Mannheimia haemolytica Strain with an A1/A6-Cross-Reactive Serotype from a White-Tailed Deer (Odocoileus virginianus).</title>
        <authorList>
            <person name="Lawrence P.K."/>
            <person name="Bey R.F."/>
            <person name="Wiener B."/>
            <person name="Kittichotirat W."/>
            <person name="Bumgarner R.E."/>
        </authorList>
    </citation>
    <scope>NUCLEOTIDE SEQUENCE [LARGE SCALE GENOMIC DNA]</scope>
    <source>
        <strain evidence="8 9">PKL10</strain>
    </source>
</reference>
<keyword evidence="1 6" id="KW-0285">Flavoprotein</keyword>
<dbReference type="InterPro" id="IPR023048">
    <property type="entry name" value="NADH:quinone_OxRdtase_FMN_depd"/>
</dbReference>
<sequence length="195" mass="20984">MKNVLVIKSSILAANSQSNHLVDYFKSKISANITEYDFGANPLPYYDLNAAVGTRSEPQNDAQRQALTLSDKLIGEVKAADVLVFGVPMYNLGIPAQLKTYIDYLNRAGVTFQYGANGPEGLITGKKVIVVLAHGGIYKDGPADLAKTYMQTVLNFIGISDVEFVYAEGIGYGPEVAEKAVTAAKVELDRIAAAF</sequence>
<feature type="domain" description="Flavodoxin-like fold" evidence="7">
    <location>
        <begin position="2"/>
        <end position="189"/>
    </location>
</feature>
<dbReference type="GO" id="GO:0009055">
    <property type="term" value="F:electron transfer activity"/>
    <property type="evidence" value="ECO:0007669"/>
    <property type="project" value="UniProtKB-UniRule"/>
</dbReference>
<comment type="subunit">
    <text evidence="6">Homodimer.</text>
</comment>
<dbReference type="AlphaFoldDB" id="A0A011NCP4"/>
<feature type="binding site" evidence="6">
    <location>
        <begin position="16"/>
        <end position="18"/>
    </location>
    <ligand>
        <name>FMN</name>
        <dbReference type="ChEBI" id="CHEBI:58210"/>
    </ligand>
</feature>
<dbReference type="RefSeq" id="WP_042802533.1">
    <property type="nucleotide sequence ID" value="NZ_AVSP01000014.1"/>
</dbReference>
<dbReference type="EMBL" id="JANJ01000004">
    <property type="protein sequence ID" value="EXI62180.1"/>
    <property type="molecule type" value="Genomic_DNA"/>
</dbReference>
<dbReference type="Gene3D" id="3.40.50.360">
    <property type="match status" value="1"/>
</dbReference>
<dbReference type="PANTHER" id="PTHR43741:SF2">
    <property type="entry name" value="FMN-DEPENDENT NADH:QUINONE OXIDOREDUCTASE"/>
    <property type="match status" value="1"/>
</dbReference>
<keyword evidence="2 6" id="KW-0288">FMN</keyword>
<feature type="binding site" evidence="6">
    <location>
        <begin position="89"/>
        <end position="92"/>
    </location>
    <ligand>
        <name>FMN</name>
        <dbReference type="ChEBI" id="CHEBI:58210"/>
    </ligand>
</feature>
<evidence type="ECO:0000256" key="3">
    <source>
        <dbReference type="ARBA" id="ARBA00023002"/>
    </source>
</evidence>
<dbReference type="PATRIC" id="fig|1450449.3.peg.1071"/>
<feature type="binding site" evidence="6">
    <location>
        <position position="10"/>
    </location>
    <ligand>
        <name>FMN</name>
        <dbReference type="ChEBI" id="CHEBI:58210"/>
    </ligand>
</feature>
<evidence type="ECO:0000256" key="4">
    <source>
        <dbReference type="ARBA" id="ARBA00023027"/>
    </source>
</evidence>
<evidence type="ECO:0000313" key="8">
    <source>
        <dbReference type="EMBL" id="EXI62180.1"/>
    </source>
</evidence>
<dbReference type="InterPro" id="IPR029039">
    <property type="entry name" value="Flavoprotein-like_sf"/>
</dbReference>
<evidence type="ECO:0000256" key="1">
    <source>
        <dbReference type="ARBA" id="ARBA00022630"/>
    </source>
</evidence>
<evidence type="ECO:0000256" key="5">
    <source>
        <dbReference type="ARBA" id="ARBA00048542"/>
    </source>
</evidence>
<gene>
    <name evidence="6" type="primary">azoR</name>
    <name evidence="8" type="ORF">AK33_05480</name>
</gene>
<dbReference type="SUPFAM" id="SSF52218">
    <property type="entry name" value="Flavoproteins"/>
    <property type="match status" value="1"/>
</dbReference>
<evidence type="ECO:0000256" key="2">
    <source>
        <dbReference type="ARBA" id="ARBA00022643"/>
    </source>
</evidence>